<feature type="transmembrane region" description="Helical" evidence="11">
    <location>
        <begin position="182"/>
        <end position="203"/>
    </location>
</feature>
<dbReference type="RefSeq" id="WP_004477617.1">
    <property type="nucleotide sequence ID" value="NZ_AHON02000071.1"/>
</dbReference>
<organism evidence="13 14">
    <name type="scientific">Leptospira santarosai str. MOR084</name>
    <dbReference type="NCBI Taxonomy" id="1049984"/>
    <lineage>
        <taxon>Bacteria</taxon>
        <taxon>Pseudomonadati</taxon>
        <taxon>Spirochaetota</taxon>
        <taxon>Spirochaetia</taxon>
        <taxon>Leptospirales</taxon>
        <taxon>Leptospiraceae</taxon>
        <taxon>Leptospira</taxon>
    </lineage>
</organism>
<keyword evidence="9" id="KW-0406">Ion transport</keyword>
<feature type="transmembrane region" description="Helical" evidence="11">
    <location>
        <begin position="359"/>
        <end position="377"/>
    </location>
</feature>
<keyword evidence="8 11" id="KW-1133">Transmembrane helix</keyword>
<feature type="transmembrane region" description="Helical" evidence="11">
    <location>
        <begin position="6"/>
        <end position="24"/>
    </location>
</feature>
<dbReference type="NCBIfam" id="TIGR00932">
    <property type="entry name" value="2a37"/>
    <property type="match status" value="1"/>
</dbReference>
<feature type="transmembrane region" description="Helical" evidence="11">
    <location>
        <begin position="115"/>
        <end position="135"/>
    </location>
</feature>
<evidence type="ECO:0000256" key="8">
    <source>
        <dbReference type="ARBA" id="ARBA00022989"/>
    </source>
</evidence>
<dbReference type="GO" id="GO:1902600">
    <property type="term" value="P:proton transmembrane transport"/>
    <property type="evidence" value="ECO:0007669"/>
    <property type="project" value="InterPro"/>
</dbReference>
<keyword evidence="10 11" id="KW-0472">Membrane</keyword>
<evidence type="ECO:0000256" key="6">
    <source>
        <dbReference type="ARBA" id="ARBA00022692"/>
    </source>
</evidence>
<dbReference type="PROSITE" id="PS51201">
    <property type="entry name" value="RCK_N"/>
    <property type="match status" value="1"/>
</dbReference>
<protein>
    <submittedName>
        <fullName evidence="13">Transporter, CPA2 family</fullName>
    </submittedName>
</protein>
<keyword evidence="5" id="KW-0633">Potassium transport</keyword>
<evidence type="ECO:0000313" key="13">
    <source>
        <dbReference type="EMBL" id="EKO32453.1"/>
    </source>
</evidence>
<feature type="transmembrane region" description="Helical" evidence="11">
    <location>
        <begin position="31"/>
        <end position="49"/>
    </location>
</feature>
<evidence type="ECO:0000256" key="5">
    <source>
        <dbReference type="ARBA" id="ARBA00022538"/>
    </source>
</evidence>
<evidence type="ECO:0000256" key="4">
    <source>
        <dbReference type="ARBA" id="ARBA00022449"/>
    </source>
</evidence>
<keyword evidence="7" id="KW-0630">Potassium</keyword>
<evidence type="ECO:0000259" key="12">
    <source>
        <dbReference type="PROSITE" id="PS51201"/>
    </source>
</evidence>
<evidence type="ECO:0000256" key="9">
    <source>
        <dbReference type="ARBA" id="ARBA00023065"/>
    </source>
</evidence>
<evidence type="ECO:0000256" key="7">
    <source>
        <dbReference type="ARBA" id="ARBA00022958"/>
    </source>
</evidence>
<feature type="transmembrane region" description="Helical" evidence="11">
    <location>
        <begin position="224"/>
        <end position="248"/>
    </location>
</feature>
<dbReference type="SUPFAM" id="SSF51735">
    <property type="entry name" value="NAD(P)-binding Rossmann-fold domains"/>
    <property type="match status" value="1"/>
</dbReference>
<dbReference type="Pfam" id="PF00999">
    <property type="entry name" value="Na_H_Exchanger"/>
    <property type="match status" value="1"/>
</dbReference>
<dbReference type="PANTHER" id="PTHR46157:SF4">
    <property type="entry name" value="K(+) EFFLUX ANTIPORTER 3, CHLOROPLASTIC"/>
    <property type="match status" value="1"/>
</dbReference>
<comment type="caution">
    <text evidence="13">The sequence shown here is derived from an EMBL/GenBank/DDBJ whole genome shotgun (WGS) entry which is preliminary data.</text>
</comment>
<keyword evidence="3" id="KW-0813">Transport</keyword>
<dbReference type="InterPro" id="IPR003148">
    <property type="entry name" value="RCK_N"/>
</dbReference>
<dbReference type="Pfam" id="PF02254">
    <property type="entry name" value="TrkA_N"/>
    <property type="match status" value="1"/>
</dbReference>
<feature type="transmembrane region" description="Helical" evidence="11">
    <location>
        <begin position="147"/>
        <end position="170"/>
    </location>
</feature>
<evidence type="ECO:0000256" key="2">
    <source>
        <dbReference type="ARBA" id="ARBA00005551"/>
    </source>
</evidence>
<dbReference type="Proteomes" id="UP000006329">
    <property type="component" value="Unassembled WGS sequence"/>
</dbReference>
<dbReference type="GO" id="GO:0005886">
    <property type="term" value="C:plasma membrane"/>
    <property type="evidence" value="ECO:0007669"/>
    <property type="project" value="TreeGrafter"/>
</dbReference>
<evidence type="ECO:0000313" key="14">
    <source>
        <dbReference type="Proteomes" id="UP000006329"/>
    </source>
</evidence>
<name>A0A0E2BAT9_9LEPT</name>
<dbReference type="AlphaFoldDB" id="A0A0E2BAT9"/>
<keyword evidence="4" id="KW-0050">Antiport</keyword>
<feature type="transmembrane region" description="Helical" evidence="11">
    <location>
        <begin position="86"/>
        <end position="109"/>
    </location>
</feature>
<dbReference type="InterPro" id="IPR006153">
    <property type="entry name" value="Cation/H_exchanger_TM"/>
</dbReference>
<dbReference type="GO" id="GO:0015297">
    <property type="term" value="F:antiporter activity"/>
    <property type="evidence" value="ECO:0007669"/>
    <property type="project" value="UniProtKB-KW"/>
</dbReference>
<accession>A0A0E2BAT9</accession>
<sequence>MQDNLLATLVIFLSAAVISVPLFKKIGLGSVVGYLIGGTIIGPWGIGLITNVDSILHLSEFGVVLLLFLIGLELKPQRLWILRRPVFGLGGLQVILTFLIFFTILFFLGLEKSQAIVISISISLSSTAFALQLLGEKNELKSAHGRSAFAILLFQDLAVIPIIATLPFLAESSPDPESQGSIKQIAIAIGTIFAVILAGRFLARPLFKLVASSGNQEIFTALSLLIVIGISLLMDQIGLSMALGSFLGGVILADSEYRHELESNLEPFKGLLLGLFFLAVGMSINVGEVLKDPILVLFSAFALIFVKATVLFFLGKISKHSGETSLNLSVTIAQGGEFAFVILGLGVSLYILPKERADLIIAIVTLSMGLTPILGILKDKIAESIFKKDQNFKEDTIEEQNRVIVAGFGRFGQIIARMLFVHRIGFTALEHNPDQVNVARKFGYKIYYGDSSKLSILRSAGAEHADLFILAIQDIDSSIKVAELVKKHFPNLTIIARARNREHVFKLMELGIQIIRRDTFASALELAGETLRKLGFTDSEVEKKVKKFRAHDELTLRGQFQIRDDEKEFIKFSKNSMHQLEAAFEADRQEKEGKISNQNSFFS</sequence>
<dbReference type="InterPro" id="IPR038770">
    <property type="entry name" value="Na+/solute_symporter_sf"/>
</dbReference>
<evidence type="ECO:0000256" key="11">
    <source>
        <dbReference type="SAM" id="Phobius"/>
    </source>
</evidence>
<keyword evidence="14" id="KW-1185">Reference proteome</keyword>
<comment type="subcellular location">
    <subcellularLocation>
        <location evidence="1">Endomembrane system</location>
        <topology evidence="1">Multi-pass membrane protein</topology>
    </subcellularLocation>
</comment>
<reference evidence="13" key="1">
    <citation type="submission" date="2012-10" db="EMBL/GenBank/DDBJ databases">
        <authorList>
            <person name="Harkins D.M."/>
            <person name="Durkin A.S."/>
            <person name="Brinkac L.M."/>
            <person name="Haft D.H."/>
            <person name="Selengut J.D."/>
            <person name="Sanka R."/>
            <person name="DePew J."/>
            <person name="Purushe J."/>
            <person name="Matthias M.A."/>
            <person name="Vinetz J.M."/>
            <person name="Sutton G.G."/>
            <person name="Nierman W.C."/>
            <person name="Fouts D.E."/>
        </authorList>
    </citation>
    <scope>NUCLEOTIDE SEQUENCE [LARGE SCALE GENOMIC DNA]</scope>
    <source>
        <strain evidence="13">MOR084</strain>
    </source>
</reference>
<dbReference type="Gene3D" id="1.20.1530.20">
    <property type="match status" value="1"/>
</dbReference>
<dbReference type="GO" id="GO:0008324">
    <property type="term" value="F:monoatomic cation transmembrane transporter activity"/>
    <property type="evidence" value="ECO:0007669"/>
    <property type="project" value="InterPro"/>
</dbReference>
<dbReference type="GO" id="GO:0012505">
    <property type="term" value="C:endomembrane system"/>
    <property type="evidence" value="ECO:0007669"/>
    <property type="project" value="UniProtKB-SubCell"/>
</dbReference>
<dbReference type="EMBL" id="AHON02000071">
    <property type="protein sequence ID" value="EKO32453.1"/>
    <property type="molecule type" value="Genomic_DNA"/>
</dbReference>
<proteinExistence type="inferred from homology"/>
<evidence type="ECO:0000256" key="10">
    <source>
        <dbReference type="ARBA" id="ARBA00023136"/>
    </source>
</evidence>
<dbReference type="PANTHER" id="PTHR46157">
    <property type="entry name" value="K(+) EFFLUX ANTIPORTER 3, CHLOROPLASTIC"/>
    <property type="match status" value="1"/>
</dbReference>
<dbReference type="GO" id="GO:0006813">
    <property type="term" value="P:potassium ion transport"/>
    <property type="evidence" value="ECO:0007669"/>
    <property type="project" value="UniProtKB-KW"/>
</dbReference>
<feature type="domain" description="RCK N-terminal" evidence="12">
    <location>
        <begin position="400"/>
        <end position="516"/>
    </location>
</feature>
<feature type="transmembrane region" description="Helical" evidence="11">
    <location>
        <begin position="268"/>
        <end position="287"/>
    </location>
</feature>
<feature type="transmembrane region" description="Helical" evidence="11">
    <location>
        <begin position="326"/>
        <end position="352"/>
    </location>
</feature>
<feature type="transmembrane region" description="Helical" evidence="11">
    <location>
        <begin position="294"/>
        <end position="314"/>
    </location>
</feature>
<feature type="transmembrane region" description="Helical" evidence="11">
    <location>
        <begin position="55"/>
        <end position="74"/>
    </location>
</feature>
<gene>
    <name evidence="13" type="ORF">LEP1GSC179_3589</name>
</gene>
<comment type="similarity">
    <text evidence="2">Belongs to the monovalent cation:proton antiporter 2 (CPA2) transporter (TC 2.A.37) family.</text>
</comment>
<dbReference type="InterPro" id="IPR036291">
    <property type="entry name" value="NAD(P)-bd_dom_sf"/>
</dbReference>
<dbReference type="InterPro" id="IPR004771">
    <property type="entry name" value="K/H_exchanger"/>
</dbReference>
<evidence type="ECO:0000256" key="3">
    <source>
        <dbReference type="ARBA" id="ARBA00022448"/>
    </source>
</evidence>
<dbReference type="Gene3D" id="3.40.50.720">
    <property type="entry name" value="NAD(P)-binding Rossmann-like Domain"/>
    <property type="match status" value="1"/>
</dbReference>
<keyword evidence="6 11" id="KW-0812">Transmembrane</keyword>
<dbReference type="FunFam" id="3.40.50.720:FF:000036">
    <property type="entry name" value="Glutathione-regulated potassium-efflux system protein KefB"/>
    <property type="match status" value="1"/>
</dbReference>
<evidence type="ECO:0000256" key="1">
    <source>
        <dbReference type="ARBA" id="ARBA00004127"/>
    </source>
</evidence>